<dbReference type="InterPro" id="IPR001387">
    <property type="entry name" value="Cro/C1-type_HTH"/>
</dbReference>
<feature type="transmembrane region" description="Helical" evidence="2">
    <location>
        <begin position="135"/>
        <end position="155"/>
    </location>
</feature>
<dbReference type="InterPro" id="IPR010982">
    <property type="entry name" value="Lambda_DNA-bd_dom_sf"/>
</dbReference>
<evidence type="ECO:0000313" key="4">
    <source>
        <dbReference type="EMBL" id="SDD15736.1"/>
    </source>
</evidence>
<name>A0A1G6SHV9_9PROT</name>
<reference evidence="4 5" key="1">
    <citation type="submission" date="2016-10" db="EMBL/GenBank/DDBJ databases">
        <authorList>
            <person name="de Groot N.N."/>
        </authorList>
    </citation>
    <scope>NUCLEOTIDE SEQUENCE [LARGE SCALE GENOMIC DNA]</scope>
    <source>
        <strain evidence="4 5">CPCC 100156</strain>
    </source>
</reference>
<keyword evidence="2" id="KW-0472">Membrane</keyword>
<dbReference type="SUPFAM" id="SSF47413">
    <property type="entry name" value="lambda repressor-like DNA-binding domains"/>
    <property type="match status" value="1"/>
</dbReference>
<keyword evidence="5" id="KW-1185">Reference proteome</keyword>
<dbReference type="Proteomes" id="UP000198925">
    <property type="component" value="Unassembled WGS sequence"/>
</dbReference>
<keyword evidence="2" id="KW-0812">Transmembrane</keyword>
<evidence type="ECO:0000256" key="1">
    <source>
        <dbReference type="SAM" id="MobiDB-lite"/>
    </source>
</evidence>
<proteinExistence type="predicted"/>
<dbReference type="STRING" id="938405.SAMN02927895_02549"/>
<feature type="domain" description="HTH cro/C1-type" evidence="3">
    <location>
        <begin position="46"/>
        <end position="106"/>
    </location>
</feature>
<evidence type="ECO:0000259" key="3">
    <source>
        <dbReference type="PROSITE" id="PS50943"/>
    </source>
</evidence>
<dbReference type="Pfam" id="PF13413">
    <property type="entry name" value="HTH_25"/>
    <property type="match status" value="1"/>
</dbReference>
<keyword evidence="2" id="KW-1133">Transmembrane helix</keyword>
<evidence type="ECO:0000256" key="2">
    <source>
        <dbReference type="SAM" id="Phobius"/>
    </source>
</evidence>
<organism evidence="4 5">
    <name type="scientific">Belnapia rosea</name>
    <dbReference type="NCBI Taxonomy" id="938405"/>
    <lineage>
        <taxon>Bacteria</taxon>
        <taxon>Pseudomonadati</taxon>
        <taxon>Pseudomonadota</taxon>
        <taxon>Alphaproteobacteria</taxon>
        <taxon>Acetobacterales</taxon>
        <taxon>Roseomonadaceae</taxon>
        <taxon>Belnapia</taxon>
    </lineage>
</organism>
<dbReference type="Gene3D" id="1.10.260.40">
    <property type="entry name" value="lambda repressor-like DNA-binding domains"/>
    <property type="match status" value="1"/>
</dbReference>
<gene>
    <name evidence="4" type="ORF">SAMN04487779_100512</name>
</gene>
<dbReference type="PANTHER" id="PTHR34475:SF1">
    <property type="entry name" value="CYTOSKELETON PROTEIN RODZ"/>
    <property type="match status" value="1"/>
</dbReference>
<dbReference type="Pfam" id="PF13464">
    <property type="entry name" value="RodZ_C"/>
    <property type="match status" value="1"/>
</dbReference>
<feature type="region of interest" description="Disordered" evidence="1">
    <location>
        <begin position="308"/>
        <end position="334"/>
    </location>
</feature>
<accession>A0A1G6SHV9</accession>
<dbReference type="CDD" id="cd00093">
    <property type="entry name" value="HTH_XRE"/>
    <property type="match status" value="1"/>
</dbReference>
<dbReference type="SMART" id="SM00530">
    <property type="entry name" value="HTH_XRE"/>
    <property type="match status" value="1"/>
</dbReference>
<dbReference type="PROSITE" id="PS50943">
    <property type="entry name" value="HTH_CROC1"/>
    <property type="match status" value="1"/>
</dbReference>
<dbReference type="InterPro" id="IPR025194">
    <property type="entry name" value="RodZ-like_C"/>
</dbReference>
<evidence type="ECO:0000313" key="5">
    <source>
        <dbReference type="Proteomes" id="UP000198925"/>
    </source>
</evidence>
<feature type="compositionally biased region" description="Pro residues" evidence="1">
    <location>
        <begin position="201"/>
        <end position="222"/>
    </location>
</feature>
<feature type="region of interest" description="Disordered" evidence="1">
    <location>
        <begin position="179"/>
        <end position="223"/>
    </location>
</feature>
<protein>
    <submittedName>
        <fullName evidence="4">Cytoskeleton protein RodZ</fullName>
    </submittedName>
</protein>
<feature type="compositionally biased region" description="Pro residues" evidence="1">
    <location>
        <begin position="322"/>
        <end position="334"/>
    </location>
</feature>
<dbReference type="PANTHER" id="PTHR34475">
    <property type="match status" value="1"/>
</dbReference>
<dbReference type="GO" id="GO:0003677">
    <property type="term" value="F:DNA binding"/>
    <property type="evidence" value="ECO:0007669"/>
    <property type="project" value="InterPro"/>
</dbReference>
<dbReference type="EMBL" id="FMZX01000005">
    <property type="protein sequence ID" value="SDD15736.1"/>
    <property type="molecule type" value="Genomic_DNA"/>
</dbReference>
<sequence length="334" mass="34955">MPARRCDSVCRPGGKGLHAGNVFDDMKRPTRPEPSAGEAARLGEELREARTTLGLSIEDVAASLRIRRPHLVALEEGRVRDLPAPAYALGFVRSYARALGLDEDEIVRRFREASGPVVQRKTDLVFPEPVPERGLPAGAVILVGAMLALGAYIGWYQWSGSGNRVVDTVPPVPARIEQAAREAAPPPPPSSPVNAQAAIVPPTPPPAPPQAAPAPPAAPAAPVPAAAAPEGRVVLRARAESWVQLRDRASGTVIVNRVLRPGESYTVPPREGLLFSTGNAGGLDILVDGQPVPALGGAQAVRRDLLLEPDRLKSGQPLAAPSGPPAAPAPRPAQ</sequence>
<dbReference type="AlphaFoldDB" id="A0A1G6SHV9"/>
<feature type="region of interest" description="Disordered" evidence="1">
    <location>
        <begin position="20"/>
        <end position="42"/>
    </location>
</feature>
<dbReference type="InterPro" id="IPR050400">
    <property type="entry name" value="Bact_Cytoskel_RodZ"/>
</dbReference>